<gene>
    <name evidence="1" type="ORF">OIE46_03240</name>
</gene>
<organism evidence="1 2">
    <name type="scientific">Mycoplasmopsis synoviae</name>
    <name type="common">Mycoplasma synoviae</name>
    <dbReference type="NCBI Taxonomy" id="2109"/>
    <lineage>
        <taxon>Bacteria</taxon>
        <taxon>Bacillati</taxon>
        <taxon>Mycoplasmatota</taxon>
        <taxon>Mycoplasmoidales</taxon>
        <taxon>Metamycoplasmataceae</taxon>
        <taxon>Mycoplasmopsis</taxon>
    </lineage>
</organism>
<sequence>MLIPQQFPIEILEKALHYTDSEKNPAFEAFQGSNFWEFQTGAKGVSKSFNGAIITIFRIVNDKRFNSIWCRNRYKHIKLTLVPTFKKALDFLAETFNLDYRNFFKFYDEKIFWTFEDGGEGRGIYFANWENIQSFQGLTLPKTTFLWGELVIDEPVEDPKDADLNLLKKLYAAQEENLHLILQNTVLRQNAPEDFKIKVKFFYNIFTLDHFLVQNFHLKIIPFVNEEKKLNQKIVEELNQNTFLMKWDFEFQNVGAVVIMYSKNFVPKSTISKIQQAQFDELKKTNYRLWLITVAGLSYFEENPNQHYFLKNFIFEENGEINKNICFLSNNEVDEKIRMGELQGVFYGYDAGKIDNAALSICLLFDNEIVFFDGFEDIKINLKKPVKLIEVHNHLLNLIQKYNQYFLNLLKHAKKYNIFFNYQNFYSHLDIDSETEFQILREKIEAENLPILIQKALRKKMKIGDYSIPGRQKKQQFLISSKKIKFNQNSKSLKLLQNLSKQVVLTGEEKRDESIHPEIYDFINAFEYSINRLWRIFLTNENERILNG</sequence>
<dbReference type="EMBL" id="CP107525">
    <property type="protein sequence ID" value="UZW64358.1"/>
    <property type="molecule type" value="Genomic_DNA"/>
</dbReference>
<reference evidence="1" key="1">
    <citation type="submission" date="2022-10" db="EMBL/GenBank/DDBJ databases">
        <authorList>
            <person name="Wei X."/>
        </authorList>
    </citation>
    <scope>NUCLEOTIDE SEQUENCE</scope>
    <source>
        <strain evidence="1">SD2</strain>
    </source>
</reference>
<accession>A0AAX3EZB5</accession>
<protein>
    <submittedName>
        <fullName evidence="1">MarR family transcriptional regulator</fullName>
    </submittedName>
</protein>
<dbReference type="RefSeq" id="WP_267274348.1">
    <property type="nucleotide sequence ID" value="NZ_CP107525.1"/>
</dbReference>
<name>A0AAX3EZB5_MYCSY</name>
<evidence type="ECO:0000313" key="1">
    <source>
        <dbReference type="EMBL" id="UZW64358.1"/>
    </source>
</evidence>
<proteinExistence type="predicted"/>
<reference evidence="1" key="2">
    <citation type="submission" date="2022-11" db="EMBL/GenBank/DDBJ databases">
        <title>complete genomes of mycoplasma synoviae ZX313 strain and SD2 strain.</title>
        <authorList>
            <person name="Zhong Q."/>
        </authorList>
    </citation>
    <scope>NUCLEOTIDE SEQUENCE</scope>
    <source>
        <strain evidence="1">SD2</strain>
    </source>
</reference>
<dbReference type="AlphaFoldDB" id="A0AAX3EZB5"/>
<dbReference type="Proteomes" id="UP001164481">
    <property type="component" value="Chromosome"/>
</dbReference>
<dbReference type="Gene3D" id="3.40.50.300">
    <property type="entry name" value="P-loop containing nucleotide triphosphate hydrolases"/>
    <property type="match status" value="1"/>
</dbReference>
<dbReference type="InterPro" id="IPR027417">
    <property type="entry name" value="P-loop_NTPase"/>
</dbReference>
<evidence type="ECO:0000313" key="2">
    <source>
        <dbReference type="Proteomes" id="UP001164481"/>
    </source>
</evidence>